<name>A0A2P7PZS1_9FIRM</name>
<proteinExistence type="predicted"/>
<comment type="caution">
    <text evidence="1">The sequence shown here is derived from an EMBL/GenBank/DDBJ whole genome shotgun (WGS) entry which is preliminary data.</text>
</comment>
<dbReference type="RefSeq" id="WP_106776956.1">
    <property type="nucleotide sequence ID" value="NZ_JYGE01000005.1"/>
</dbReference>
<gene>
    <name evidence="1" type="ORF">UF10_06160</name>
</gene>
<dbReference type="AlphaFoldDB" id="A0A2P7PZS1"/>
<organism evidence="1 2">
    <name type="scientific">Peptostreptococcus russellii</name>
    <dbReference type="NCBI Taxonomy" id="215200"/>
    <lineage>
        <taxon>Bacteria</taxon>
        <taxon>Bacillati</taxon>
        <taxon>Bacillota</taxon>
        <taxon>Clostridia</taxon>
        <taxon>Peptostreptococcales</taxon>
        <taxon>Peptostreptococcaceae</taxon>
        <taxon>Peptostreptococcus</taxon>
    </lineage>
</organism>
<protein>
    <submittedName>
        <fullName evidence="1">Uncharacterized protein</fullName>
    </submittedName>
</protein>
<evidence type="ECO:0000313" key="2">
    <source>
        <dbReference type="Proteomes" id="UP000241434"/>
    </source>
</evidence>
<sequence length="214" mass="25068">MTDYISENNENGETLDLNQNNLFLDEEYMLGLLNNKYDSDKDLLKFVNNSYEMKVLKLELVLLKYLIIVGFVDDKGDFYLNSEDLEKKILFKIDDQKMLDDAKKALFKEECIEIISKKHTITRYGIHNYYDYYIMNSTPSDEKKFSRDTKHMNQVHIMMLQQSSLRNEQNSVLNAYDSHLSDKQNSKIQRNIMIATMASAIAARLSLFQALMNP</sequence>
<keyword evidence="2" id="KW-1185">Reference proteome</keyword>
<accession>A0A2P7PZS1</accession>
<evidence type="ECO:0000313" key="1">
    <source>
        <dbReference type="EMBL" id="PSJ31221.1"/>
    </source>
</evidence>
<dbReference type="EMBL" id="JYGE01000005">
    <property type="protein sequence ID" value="PSJ31221.1"/>
    <property type="molecule type" value="Genomic_DNA"/>
</dbReference>
<reference evidence="1" key="1">
    <citation type="thesis" date="2015" institute="Rutgers" country="The State University of New Jersey, 14 College Farm Rd., New Brunswick, NJ, USA">
        <title>Ammonia toxicity in bacteria and its implications for treatment of and resource recovery from highly nitrogenous organic wastes.</title>
        <authorList>
            <person name="Luther A.K."/>
        </authorList>
    </citation>
    <scope>NUCLEOTIDE SEQUENCE</scope>
    <source>
        <strain evidence="1">RT-10B</strain>
    </source>
</reference>
<dbReference type="Proteomes" id="UP000241434">
    <property type="component" value="Unassembled WGS sequence"/>
</dbReference>